<keyword evidence="2" id="KW-1185">Reference proteome</keyword>
<gene>
    <name evidence="1" type="ORF">T05_5687</name>
</gene>
<reference evidence="1 2" key="1">
    <citation type="submission" date="2015-01" db="EMBL/GenBank/DDBJ databases">
        <title>Evolution of Trichinella species and genotypes.</title>
        <authorList>
            <person name="Korhonen P.K."/>
            <person name="Edoardo P."/>
            <person name="Giuseppe L.R."/>
            <person name="Gasser R.B."/>
        </authorList>
    </citation>
    <scope>NUCLEOTIDE SEQUENCE [LARGE SCALE GENOMIC DNA]</scope>
    <source>
        <strain evidence="1">ISS417</strain>
    </source>
</reference>
<evidence type="ECO:0000313" key="2">
    <source>
        <dbReference type="Proteomes" id="UP000055048"/>
    </source>
</evidence>
<dbReference type="Proteomes" id="UP000055048">
    <property type="component" value="Unassembled WGS sequence"/>
</dbReference>
<name>A0A0V0U489_9BILA</name>
<feature type="non-terminal residue" evidence="1">
    <location>
        <position position="1"/>
    </location>
</feature>
<dbReference type="EMBL" id="JYDJ01000066">
    <property type="protein sequence ID" value="KRX46005.1"/>
    <property type="molecule type" value="Genomic_DNA"/>
</dbReference>
<evidence type="ECO:0000313" key="1">
    <source>
        <dbReference type="EMBL" id="KRX46005.1"/>
    </source>
</evidence>
<sequence>LHFTNIVTSCCWLIFVRYNYYGKVKGFEFRAKARKRGESLRKIANSFVMGLFTVSDFYRSRRQLTDFVPQNLQLRYDLDFVYKTDETDLIWKCLPKTSLA</sequence>
<feature type="non-terminal residue" evidence="1">
    <location>
        <position position="100"/>
    </location>
</feature>
<comment type="caution">
    <text evidence="1">The sequence shown here is derived from an EMBL/GenBank/DDBJ whole genome shotgun (WGS) entry which is preliminary data.</text>
</comment>
<proteinExistence type="predicted"/>
<accession>A0A0V0U489</accession>
<organism evidence="1 2">
    <name type="scientific">Trichinella murrelli</name>
    <dbReference type="NCBI Taxonomy" id="144512"/>
    <lineage>
        <taxon>Eukaryota</taxon>
        <taxon>Metazoa</taxon>
        <taxon>Ecdysozoa</taxon>
        <taxon>Nematoda</taxon>
        <taxon>Enoplea</taxon>
        <taxon>Dorylaimia</taxon>
        <taxon>Trichinellida</taxon>
        <taxon>Trichinellidae</taxon>
        <taxon>Trichinella</taxon>
    </lineage>
</organism>
<protein>
    <submittedName>
        <fullName evidence="1">Uncharacterized protein</fullName>
    </submittedName>
</protein>
<dbReference type="AlphaFoldDB" id="A0A0V0U489"/>